<gene>
    <name evidence="2" type="ORF">SOCEGT47_042410</name>
</gene>
<accession>A0A4P2Q3I4</accession>
<feature type="region of interest" description="Disordered" evidence="1">
    <location>
        <begin position="23"/>
        <end position="45"/>
    </location>
</feature>
<evidence type="ECO:0000256" key="1">
    <source>
        <dbReference type="SAM" id="MobiDB-lite"/>
    </source>
</evidence>
<evidence type="ECO:0000313" key="2">
    <source>
        <dbReference type="EMBL" id="AUX23711.1"/>
    </source>
</evidence>
<organism evidence="2 3">
    <name type="scientific">Sorangium cellulosum</name>
    <name type="common">Polyangium cellulosum</name>
    <dbReference type="NCBI Taxonomy" id="56"/>
    <lineage>
        <taxon>Bacteria</taxon>
        <taxon>Pseudomonadati</taxon>
        <taxon>Myxococcota</taxon>
        <taxon>Polyangia</taxon>
        <taxon>Polyangiales</taxon>
        <taxon>Polyangiaceae</taxon>
        <taxon>Sorangium</taxon>
    </lineage>
</organism>
<evidence type="ECO:0000313" key="3">
    <source>
        <dbReference type="Proteomes" id="UP000295781"/>
    </source>
</evidence>
<dbReference type="Proteomes" id="UP000295781">
    <property type="component" value="Chromosome"/>
</dbReference>
<reference evidence="2 3" key="1">
    <citation type="submission" date="2015-09" db="EMBL/GenBank/DDBJ databases">
        <title>Sorangium comparison.</title>
        <authorList>
            <person name="Zaburannyi N."/>
            <person name="Bunk B."/>
            <person name="Overmann J."/>
            <person name="Mueller R."/>
        </authorList>
    </citation>
    <scope>NUCLEOTIDE SEQUENCE [LARGE SCALE GENOMIC DNA]</scope>
    <source>
        <strain evidence="2 3">So ceGT47</strain>
    </source>
</reference>
<dbReference type="EMBL" id="CP012670">
    <property type="protein sequence ID" value="AUX23711.1"/>
    <property type="molecule type" value="Genomic_DNA"/>
</dbReference>
<dbReference type="AlphaFoldDB" id="A0A4P2Q3I4"/>
<protein>
    <recommendedName>
        <fullName evidence="4">3-keto-disaccharide hydrolase domain-containing protein</fullName>
    </recommendedName>
</protein>
<feature type="region of interest" description="Disordered" evidence="1">
    <location>
        <begin position="242"/>
        <end position="264"/>
    </location>
</feature>
<name>A0A4P2Q3I4_SORCE</name>
<sequence>MWCRAVVFFAVVAGGALLDCDGGRHRARSSDTTARDDPEAADPQASVARAGWPALRAARPAELCVTSGAIRPVDWWGFAVDHPMTRAVLTAMTTPAAALRFRYDGPTADSAPLDSGELRRQIGLKLRSQDGCNVVYVMWTIEPSPRLWVTVKQNPGKQAYAECGANGYRNIKPHRSAPVPALTDGGWHVLRADLRGTALEVVVDGILAWEGSLDQSVLSFDGPVGLRTDNGRFTVEFYASATPGAAPPPSPGSLPARCASAEGD</sequence>
<evidence type="ECO:0008006" key="4">
    <source>
        <dbReference type="Google" id="ProtNLM"/>
    </source>
</evidence>
<proteinExistence type="predicted"/>